<dbReference type="OrthoDB" id="27389at2759"/>
<feature type="region of interest" description="Disordered" evidence="1">
    <location>
        <begin position="26"/>
        <end position="59"/>
    </location>
</feature>
<feature type="transmembrane region" description="Helical" evidence="2">
    <location>
        <begin position="71"/>
        <end position="88"/>
    </location>
</feature>
<evidence type="ECO:0000313" key="3">
    <source>
        <dbReference type="EMBL" id="MPC11366.1"/>
    </source>
</evidence>
<evidence type="ECO:0000256" key="2">
    <source>
        <dbReference type="SAM" id="Phobius"/>
    </source>
</evidence>
<accession>A0A5B7CSR3</accession>
<keyword evidence="2" id="KW-0812">Transmembrane</keyword>
<protein>
    <submittedName>
        <fullName evidence="3">Uncharacterized protein</fullName>
    </submittedName>
</protein>
<sequence length="107" mass="12084">MHTQDAGNSQTSDGVCLECCDDRTRNTRDDHAVTNHHHGRRGGVSGGRGAARTSSTMQDKQMERWCSNSEILCRVFTAYLTVWLGWALPQVSLSKQPLERLALEYRY</sequence>
<reference evidence="3 4" key="1">
    <citation type="submission" date="2019-05" db="EMBL/GenBank/DDBJ databases">
        <title>Another draft genome of Portunus trituberculatus and its Hox gene families provides insights of decapod evolution.</title>
        <authorList>
            <person name="Jeong J.-H."/>
            <person name="Song I."/>
            <person name="Kim S."/>
            <person name="Choi T."/>
            <person name="Kim D."/>
            <person name="Ryu S."/>
            <person name="Kim W."/>
        </authorList>
    </citation>
    <scope>NUCLEOTIDE SEQUENCE [LARGE SCALE GENOMIC DNA]</scope>
    <source>
        <tissue evidence="3">Muscle</tissue>
    </source>
</reference>
<dbReference type="EMBL" id="VSRR010000159">
    <property type="protein sequence ID" value="MPC11366.1"/>
    <property type="molecule type" value="Genomic_DNA"/>
</dbReference>
<evidence type="ECO:0000313" key="4">
    <source>
        <dbReference type="Proteomes" id="UP000324222"/>
    </source>
</evidence>
<dbReference type="Proteomes" id="UP000324222">
    <property type="component" value="Unassembled WGS sequence"/>
</dbReference>
<dbReference type="AlphaFoldDB" id="A0A5B7CSR3"/>
<organism evidence="3 4">
    <name type="scientific">Portunus trituberculatus</name>
    <name type="common">Swimming crab</name>
    <name type="synonym">Neptunus trituberculatus</name>
    <dbReference type="NCBI Taxonomy" id="210409"/>
    <lineage>
        <taxon>Eukaryota</taxon>
        <taxon>Metazoa</taxon>
        <taxon>Ecdysozoa</taxon>
        <taxon>Arthropoda</taxon>
        <taxon>Crustacea</taxon>
        <taxon>Multicrustacea</taxon>
        <taxon>Malacostraca</taxon>
        <taxon>Eumalacostraca</taxon>
        <taxon>Eucarida</taxon>
        <taxon>Decapoda</taxon>
        <taxon>Pleocyemata</taxon>
        <taxon>Brachyura</taxon>
        <taxon>Eubrachyura</taxon>
        <taxon>Portunoidea</taxon>
        <taxon>Portunidae</taxon>
        <taxon>Portuninae</taxon>
        <taxon>Portunus</taxon>
    </lineage>
</organism>
<keyword evidence="2" id="KW-1133">Transmembrane helix</keyword>
<evidence type="ECO:0000256" key="1">
    <source>
        <dbReference type="SAM" id="MobiDB-lite"/>
    </source>
</evidence>
<comment type="caution">
    <text evidence="3">The sequence shown here is derived from an EMBL/GenBank/DDBJ whole genome shotgun (WGS) entry which is preliminary data.</text>
</comment>
<gene>
    <name evidence="3" type="ORF">E2C01_004028</name>
</gene>
<proteinExistence type="predicted"/>
<keyword evidence="4" id="KW-1185">Reference proteome</keyword>
<name>A0A5B7CSR3_PORTR</name>
<keyword evidence="2" id="KW-0472">Membrane</keyword>